<name>A0A9X3BVU8_9MYCO</name>
<feature type="DNA-binding region" description="H-T-H motif" evidence="4">
    <location>
        <begin position="42"/>
        <end position="61"/>
    </location>
</feature>
<dbReference type="PRINTS" id="PR00455">
    <property type="entry name" value="HTHTETR"/>
</dbReference>
<keyword evidence="2 4" id="KW-0238">DNA-binding</keyword>
<proteinExistence type="predicted"/>
<keyword evidence="1" id="KW-0805">Transcription regulation</keyword>
<keyword evidence="3" id="KW-0804">Transcription</keyword>
<dbReference type="GO" id="GO:0003700">
    <property type="term" value="F:DNA-binding transcription factor activity"/>
    <property type="evidence" value="ECO:0007669"/>
    <property type="project" value="TreeGrafter"/>
</dbReference>
<comment type="caution">
    <text evidence="6">The sequence shown here is derived from an EMBL/GenBank/DDBJ whole genome shotgun (WGS) entry which is preliminary data.</text>
</comment>
<dbReference type="PROSITE" id="PS50977">
    <property type="entry name" value="HTH_TETR_2"/>
    <property type="match status" value="1"/>
</dbReference>
<accession>A0A9X3BVU8</accession>
<evidence type="ECO:0000259" key="5">
    <source>
        <dbReference type="PROSITE" id="PS50977"/>
    </source>
</evidence>
<dbReference type="Pfam" id="PF00440">
    <property type="entry name" value="TetR_N"/>
    <property type="match status" value="1"/>
</dbReference>
<evidence type="ECO:0000256" key="3">
    <source>
        <dbReference type="ARBA" id="ARBA00023163"/>
    </source>
</evidence>
<keyword evidence="7" id="KW-1185">Reference proteome</keyword>
<evidence type="ECO:0000256" key="4">
    <source>
        <dbReference type="PROSITE-ProRule" id="PRU00335"/>
    </source>
</evidence>
<dbReference type="InterPro" id="IPR001647">
    <property type="entry name" value="HTH_TetR"/>
</dbReference>
<organism evidence="6 7">
    <name type="scientific">[Mycobacterium] manitobense</name>
    <dbReference type="NCBI Taxonomy" id="190147"/>
    <lineage>
        <taxon>Bacteria</taxon>
        <taxon>Bacillati</taxon>
        <taxon>Actinomycetota</taxon>
        <taxon>Actinomycetes</taxon>
        <taxon>Mycobacteriales</taxon>
        <taxon>Mycobacteriaceae</taxon>
        <taxon>Mycolicibacterium</taxon>
    </lineage>
</organism>
<dbReference type="SUPFAM" id="SSF46689">
    <property type="entry name" value="Homeodomain-like"/>
    <property type="match status" value="1"/>
</dbReference>
<feature type="domain" description="HTH tetR-type" evidence="5">
    <location>
        <begin position="19"/>
        <end position="79"/>
    </location>
</feature>
<protein>
    <submittedName>
        <fullName evidence="6">TetR family transcriptional regulator</fullName>
    </submittedName>
</protein>
<dbReference type="PANTHER" id="PTHR30055">
    <property type="entry name" value="HTH-TYPE TRANSCRIPTIONAL REGULATOR RUTR"/>
    <property type="match status" value="1"/>
</dbReference>
<dbReference type="InterPro" id="IPR009057">
    <property type="entry name" value="Homeodomain-like_sf"/>
</dbReference>
<dbReference type="GO" id="GO:0000976">
    <property type="term" value="F:transcription cis-regulatory region binding"/>
    <property type="evidence" value="ECO:0007669"/>
    <property type="project" value="TreeGrafter"/>
</dbReference>
<sequence length="214" mass="22632">MGGAVKRGYRSEVRAAQARDTRRAVIAAADRLFVERGYGATTVDAVAAAAGVSRKTVFTAVGGKLDLLRTAIEWAVAGDDLPVAVADRAGLRDVLNQADPVALLRGCARASAQINGRVAALSLVLDGAAGVDQEARTLVDEGNAHRLQEARTIVGRLRTLGALTGRLEPDEAVDVVWLAIDPALFDRLVRLRGWAPDRFESWLADSLVAALLDG</sequence>
<evidence type="ECO:0000256" key="1">
    <source>
        <dbReference type="ARBA" id="ARBA00023015"/>
    </source>
</evidence>
<dbReference type="Proteomes" id="UP001140293">
    <property type="component" value="Unassembled WGS sequence"/>
</dbReference>
<evidence type="ECO:0000256" key="2">
    <source>
        <dbReference type="ARBA" id="ARBA00023125"/>
    </source>
</evidence>
<reference evidence="6" key="2">
    <citation type="journal article" date="2022" name="BMC Genomics">
        <title>Comparative genome analysis of mycobacteria focusing on tRNA and non-coding RNA.</title>
        <authorList>
            <person name="Behra P.R.K."/>
            <person name="Pettersson B.M.F."/>
            <person name="Ramesh M."/>
            <person name="Das S."/>
            <person name="Dasgupta S."/>
            <person name="Kirsebom L.A."/>
        </authorList>
    </citation>
    <scope>NUCLEOTIDE SEQUENCE</scope>
    <source>
        <strain evidence="6">DSM 44615</strain>
    </source>
</reference>
<dbReference type="EMBL" id="JACKSJ010000056">
    <property type="protein sequence ID" value="MCV7169697.1"/>
    <property type="molecule type" value="Genomic_DNA"/>
</dbReference>
<reference evidence="6" key="1">
    <citation type="submission" date="2020-07" db="EMBL/GenBank/DDBJ databases">
        <authorList>
            <person name="Pettersson B.M.F."/>
            <person name="Behra P.R.K."/>
            <person name="Ramesh M."/>
            <person name="Das S."/>
            <person name="Dasgupta S."/>
            <person name="Kirsebom L.A."/>
        </authorList>
    </citation>
    <scope>NUCLEOTIDE SEQUENCE</scope>
    <source>
        <strain evidence="6">DSM 44615</strain>
    </source>
</reference>
<gene>
    <name evidence="6" type="ORF">H7I41_07145</name>
</gene>
<evidence type="ECO:0000313" key="6">
    <source>
        <dbReference type="EMBL" id="MCV7169697.1"/>
    </source>
</evidence>
<dbReference type="Gene3D" id="1.10.357.10">
    <property type="entry name" value="Tetracycline Repressor, domain 2"/>
    <property type="match status" value="1"/>
</dbReference>
<dbReference type="PANTHER" id="PTHR30055:SF234">
    <property type="entry name" value="HTH-TYPE TRANSCRIPTIONAL REGULATOR BETI"/>
    <property type="match status" value="1"/>
</dbReference>
<evidence type="ECO:0000313" key="7">
    <source>
        <dbReference type="Proteomes" id="UP001140293"/>
    </source>
</evidence>
<dbReference type="InterPro" id="IPR050109">
    <property type="entry name" value="HTH-type_TetR-like_transc_reg"/>
</dbReference>
<dbReference type="AlphaFoldDB" id="A0A9X3BVU8"/>